<dbReference type="STRING" id="560819.SAMN05428998_12610"/>
<dbReference type="PANTHER" id="PTHR40266:SF2">
    <property type="entry name" value="TOXIN HIGB-1"/>
    <property type="match status" value="1"/>
</dbReference>
<dbReference type="PANTHER" id="PTHR40266">
    <property type="entry name" value="TOXIN HIGB-1"/>
    <property type="match status" value="1"/>
</dbReference>
<evidence type="ECO:0000313" key="1">
    <source>
        <dbReference type="EMBL" id="SMF65370.1"/>
    </source>
</evidence>
<dbReference type="InterPro" id="IPR007711">
    <property type="entry name" value="HigB-1"/>
</dbReference>
<proteinExistence type="predicted"/>
<dbReference type="SUPFAM" id="SSF143011">
    <property type="entry name" value="RelE-like"/>
    <property type="match status" value="1"/>
</dbReference>
<dbReference type="RefSeq" id="WP_085125274.1">
    <property type="nucleotide sequence ID" value="NZ_FWZX01000026.1"/>
</dbReference>
<protein>
    <submittedName>
        <fullName evidence="1">Proteic killer suppression protein</fullName>
    </submittedName>
</protein>
<dbReference type="Proteomes" id="UP000192917">
    <property type="component" value="Unassembled WGS sequence"/>
</dbReference>
<sequence length="92" mass="10035">MIGSFRHKGLGAFFATGKAGRLSVQNVGRVSRILRALDAAESPADLDLPGFRFHALKGELSGRYAVSVSGNWRITFAWSGQKAVEVDLEDYH</sequence>
<reference evidence="1 2" key="1">
    <citation type="submission" date="2017-04" db="EMBL/GenBank/DDBJ databases">
        <authorList>
            <person name="Afonso C.L."/>
            <person name="Miller P.J."/>
            <person name="Scott M.A."/>
            <person name="Spackman E."/>
            <person name="Goraichik I."/>
            <person name="Dimitrov K.M."/>
            <person name="Suarez D.L."/>
            <person name="Swayne D.E."/>
        </authorList>
    </citation>
    <scope>NUCLEOTIDE SEQUENCE [LARGE SCALE GENOMIC DNA]</scope>
    <source>
        <strain evidence="1 2">USBA 355</strain>
    </source>
</reference>
<dbReference type="AlphaFoldDB" id="A0A1Y6CI02"/>
<dbReference type="Gene3D" id="3.30.2310.20">
    <property type="entry name" value="RelE-like"/>
    <property type="match status" value="1"/>
</dbReference>
<organism evidence="1 2">
    <name type="scientific">Tistlia consotensis USBA 355</name>
    <dbReference type="NCBI Taxonomy" id="560819"/>
    <lineage>
        <taxon>Bacteria</taxon>
        <taxon>Pseudomonadati</taxon>
        <taxon>Pseudomonadota</taxon>
        <taxon>Alphaproteobacteria</taxon>
        <taxon>Rhodospirillales</taxon>
        <taxon>Rhodovibrionaceae</taxon>
        <taxon>Tistlia</taxon>
    </lineage>
</organism>
<dbReference type="Pfam" id="PF05015">
    <property type="entry name" value="HigB-like_toxin"/>
    <property type="match status" value="1"/>
</dbReference>
<dbReference type="EMBL" id="FWZX01000026">
    <property type="protein sequence ID" value="SMF65370.1"/>
    <property type="molecule type" value="Genomic_DNA"/>
</dbReference>
<evidence type="ECO:0000313" key="2">
    <source>
        <dbReference type="Proteomes" id="UP000192917"/>
    </source>
</evidence>
<accession>A0A1Y6CI02</accession>
<gene>
    <name evidence="1" type="ORF">SAMN05428998_12610</name>
</gene>
<keyword evidence="2" id="KW-1185">Reference proteome</keyword>
<dbReference type="InterPro" id="IPR035093">
    <property type="entry name" value="RelE/ParE_toxin_dom_sf"/>
</dbReference>
<name>A0A1Y6CI02_9PROT</name>